<evidence type="ECO:0000313" key="11">
    <source>
        <dbReference type="EMBL" id="OLO13135.1"/>
    </source>
</evidence>
<dbReference type="PANTHER" id="PTHR35011:SF2">
    <property type="entry name" value="2,3-DIKETO-L-GULONATE TRAP TRANSPORTER SMALL PERMEASE PROTEIN YIAM"/>
    <property type="match status" value="1"/>
</dbReference>
<dbReference type="PANTHER" id="PTHR35011">
    <property type="entry name" value="2,3-DIKETO-L-GULONATE TRAP TRANSPORTER SMALL PERMEASE PROTEIN YIAM"/>
    <property type="match status" value="1"/>
</dbReference>
<feature type="domain" description="Tripartite ATP-independent periplasmic transporters DctQ component" evidence="10">
    <location>
        <begin position="47"/>
        <end position="173"/>
    </location>
</feature>
<protein>
    <recommendedName>
        <fullName evidence="9">TRAP transporter small permease protein</fullName>
    </recommendedName>
</protein>
<sequence length="190" mass="20644">MSDSDSISSDPLHDIAEIPPLGGIWGRLVSGLDRLFALLASLALLAIAAVVILQIVSRVALPSSPAWTEELSRYLFIYMVALSSGLVLRRNRHVNVELFQHLLGRRSQLVYRALCCLVVGVFSAWMTPYAMQFAQVGAFQTSPTLEVHMHYIFFSTVALFGLSALYAAIGLIEASVAIARGGPTHTGEMP</sequence>
<comment type="function">
    <text evidence="9">Part of the tripartite ATP-independent periplasmic (TRAP) transport system.</text>
</comment>
<accession>A0A1Q8THK4</accession>
<keyword evidence="2 9" id="KW-0813">Transport</keyword>
<evidence type="ECO:0000256" key="3">
    <source>
        <dbReference type="ARBA" id="ARBA00022475"/>
    </source>
</evidence>
<dbReference type="GO" id="GO:0022857">
    <property type="term" value="F:transmembrane transporter activity"/>
    <property type="evidence" value="ECO:0007669"/>
    <property type="project" value="UniProtKB-UniRule"/>
</dbReference>
<feature type="transmembrane region" description="Helical" evidence="9">
    <location>
        <begin position="71"/>
        <end position="88"/>
    </location>
</feature>
<proteinExistence type="inferred from homology"/>
<evidence type="ECO:0000256" key="1">
    <source>
        <dbReference type="ARBA" id="ARBA00004429"/>
    </source>
</evidence>
<dbReference type="EMBL" id="MSDQ01000002">
    <property type="protein sequence ID" value="OLO13135.1"/>
    <property type="molecule type" value="Genomic_DNA"/>
</dbReference>
<comment type="subunit">
    <text evidence="9">The complex comprises the extracytoplasmic solute receptor protein and the two transmembrane proteins.</text>
</comment>
<feature type="transmembrane region" description="Helical" evidence="9">
    <location>
        <begin position="109"/>
        <end position="131"/>
    </location>
</feature>
<dbReference type="GO" id="GO:0015740">
    <property type="term" value="P:C4-dicarboxylate transport"/>
    <property type="evidence" value="ECO:0007669"/>
    <property type="project" value="TreeGrafter"/>
</dbReference>
<evidence type="ECO:0000256" key="6">
    <source>
        <dbReference type="ARBA" id="ARBA00022989"/>
    </source>
</evidence>
<feature type="transmembrane region" description="Helical" evidence="9">
    <location>
        <begin position="151"/>
        <end position="172"/>
    </location>
</feature>
<dbReference type="STRING" id="223900.GCA_000821045_02140"/>
<dbReference type="InterPro" id="IPR055348">
    <property type="entry name" value="DctQ"/>
</dbReference>
<keyword evidence="12" id="KW-1185">Reference proteome</keyword>
<evidence type="ECO:0000256" key="7">
    <source>
        <dbReference type="ARBA" id="ARBA00023136"/>
    </source>
</evidence>
<keyword evidence="3" id="KW-1003">Cell membrane</keyword>
<evidence type="ECO:0000256" key="2">
    <source>
        <dbReference type="ARBA" id="ARBA00022448"/>
    </source>
</evidence>
<reference evidence="11 12" key="1">
    <citation type="submission" date="2016-12" db="EMBL/GenBank/DDBJ databases">
        <title>Draft genome sequences of strains Salinicola socius SMB35, Salinicola sp. MH3R3-1 and Chromohalobacter sp. SMB17 from the Verkhnekamsk potash mining region of Russia.</title>
        <authorList>
            <person name="Mavrodi D.V."/>
            <person name="Olsson B.E."/>
            <person name="Korsakova E.S."/>
            <person name="Pyankova A."/>
            <person name="Mavrodi O.V."/>
            <person name="Plotnikova E.G."/>
        </authorList>
    </citation>
    <scope>NUCLEOTIDE SEQUENCE [LARGE SCALE GENOMIC DNA]</scope>
    <source>
        <strain evidence="11 12">SMB17</strain>
    </source>
</reference>
<keyword evidence="7 9" id="KW-0472">Membrane</keyword>
<dbReference type="InterPro" id="IPR007387">
    <property type="entry name" value="TRAP_DctQ"/>
</dbReference>
<dbReference type="RefSeq" id="WP_075367739.1">
    <property type="nucleotide sequence ID" value="NZ_MSDQ01000002.1"/>
</dbReference>
<feature type="transmembrane region" description="Helical" evidence="9">
    <location>
        <begin position="35"/>
        <end position="56"/>
    </location>
</feature>
<gene>
    <name evidence="11" type="ORF">BTW10_00710</name>
</gene>
<evidence type="ECO:0000256" key="9">
    <source>
        <dbReference type="RuleBase" id="RU369079"/>
    </source>
</evidence>
<dbReference type="GO" id="GO:0005886">
    <property type="term" value="C:plasma membrane"/>
    <property type="evidence" value="ECO:0007669"/>
    <property type="project" value="UniProtKB-SubCell"/>
</dbReference>
<evidence type="ECO:0000259" key="10">
    <source>
        <dbReference type="Pfam" id="PF04290"/>
    </source>
</evidence>
<keyword evidence="5 9" id="KW-0812">Transmembrane</keyword>
<comment type="caution">
    <text evidence="11">The sequence shown here is derived from an EMBL/GenBank/DDBJ whole genome shotgun (WGS) entry which is preliminary data.</text>
</comment>
<dbReference type="Proteomes" id="UP000186806">
    <property type="component" value="Unassembled WGS sequence"/>
</dbReference>
<evidence type="ECO:0000313" key="12">
    <source>
        <dbReference type="Proteomes" id="UP000186806"/>
    </source>
</evidence>
<evidence type="ECO:0000256" key="4">
    <source>
        <dbReference type="ARBA" id="ARBA00022519"/>
    </source>
</evidence>
<evidence type="ECO:0000256" key="8">
    <source>
        <dbReference type="ARBA" id="ARBA00038436"/>
    </source>
</evidence>
<comment type="similarity">
    <text evidence="8 9">Belongs to the TRAP transporter small permease family.</text>
</comment>
<evidence type="ECO:0000256" key="5">
    <source>
        <dbReference type="ARBA" id="ARBA00022692"/>
    </source>
</evidence>
<comment type="subcellular location">
    <subcellularLocation>
        <location evidence="1 9">Cell inner membrane</location>
        <topology evidence="1 9">Multi-pass membrane protein</topology>
    </subcellularLocation>
</comment>
<organism evidence="11 12">
    <name type="scientific">Chromohalobacter japonicus</name>
    <dbReference type="NCBI Taxonomy" id="223900"/>
    <lineage>
        <taxon>Bacteria</taxon>
        <taxon>Pseudomonadati</taxon>
        <taxon>Pseudomonadota</taxon>
        <taxon>Gammaproteobacteria</taxon>
        <taxon>Oceanospirillales</taxon>
        <taxon>Halomonadaceae</taxon>
        <taxon>Chromohalobacter</taxon>
    </lineage>
</organism>
<dbReference type="AlphaFoldDB" id="A0A1Q8THK4"/>
<name>A0A1Q8THK4_9GAMM</name>
<dbReference type="Pfam" id="PF04290">
    <property type="entry name" value="DctQ"/>
    <property type="match status" value="1"/>
</dbReference>
<keyword evidence="4 9" id="KW-0997">Cell inner membrane</keyword>
<keyword evidence="6 9" id="KW-1133">Transmembrane helix</keyword>